<protein>
    <submittedName>
        <fullName evidence="2">Uncharacterized protein</fullName>
    </submittedName>
</protein>
<feature type="region of interest" description="Disordered" evidence="1">
    <location>
        <begin position="62"/>
        <end position="106"/>
    </location>
</feature>
<dbReference type="Proteomes" id="UP000314294">
    <property type="component" value="Unassembled WGS sequence"/>
</dbReference>
<feature type="compositionally biased region" description="Basic and acidic residues" evidence="1">
    <location>
        <begin position="70"/>
        <end position="106"/>
    </location>
</feature>
<dbReference type="AlphaFoldDB" id="A0A4Z2HE78"/>
<proteinExistence type="predicted"/>
<comment type="caution">
    <text evidence="2">The sequence shown here is derived from an EMBL/GenBank/DDBJ whole genome shotgun (WGS) entry which is preliminary data.</text>
</comment>
<keyword evidence="3" id="KW-1185">Reference proteome</keyword>
<accession>A0A4Z2HE78</accession>
<dbReference type="EMBL" id="SRLO01000270">
    <property type="protein sequence ID" value="TNN63585.1"/>
    <property type="molecule type" value="Genomic_DNA"/>
</dbReference>
<evidence type="ECO:0000313" key="3">
    <source>
        <dbReference type="Proteomes" id="UP000314294"/>
    </source>
</evidence>
<gene>
    <name evidence="2" type="ORF">EYF80_026237</name>
</gene>
<reference evidence="2 3" key="1">
    <citation type="submission" date="2019-03" db="EMBL/GenBank/DDBJ databases">
        <title>First draft genome of Liparis tanakae, snailfish: a comprehensive survey of snailfish specific genes.</title>
        <authorList>
            <person name="Kim W."/>
            <person name="Song I."/>
            <person name="Jeong J.-H."/>
            <person name="Kim D."/>
            <person name="Kim S."/>
            <person name="Ryu S."/>
            <person name="Song J.Y."/>
            <person name="Lee S.K."/>
        </authorList>
    </citation>
    <scope>NUCLEOTIDE SEQUENCE [LARGE SCALE GENOMIC DNA]</scope>
    <source>
        <tissue evidence="2">Muscle</tissue>
    </source>
</reference>
<evidence type="ECO:0000313" key="2">
    <source>
        <dbReference type="EMBL" id="TNN63585.1"/>
    </source>
</evidence>
<organism evidence="2 3">
    <name type="scientific">Liparis tanakae</name>
    <name type="common">Tanaka's snailfish</name>
    <dbReference type="NCBI Taxonomy" id="230148"/>
    <lineage>
        <taxon>Eukaryota</taxon>
        <taxon>Metazoa</taxon>
        <taxon>Chordata</taxon>
        <taxon>Craniata</taxon>
        <taxon>Vertebrata</taxon>
        <taxon>Euteleostomi</taxon>
        <taxon>Actinopterygii</taxon>
        <taxon>Neopterygii</taxon>
        <taxon>Teleostei</taxon>
        <taxon>Neoteleostei</taxon>
        <taxon>Acanthomorphata</taxon>
        <taxon>Eupercaria</taxon>
        <taxon>Perciformes</taxon>
        <taxon>Cottioidei</taxon>
        <taxon>Cottales</taxon>
        <taxon>Liparidae</taxon>
        <taxon>Liparis</taxon>
    </lineage>
</organism>
<sequence>MVSMMNTRLLVPLADCLMRSQHTHRDAKLLVGRARLAQLQQTLKGLKRQRLERTRPFRLFPCGSGFPLAKETRGRQREQRDGDEEGGGKETRTRQRWDGGQRTDEG</sequence>
<name>A0A4Z2HE78_9TELE</name>
<evidence type="ECO:0000256" key="1">
    <source>
        <dbReference type="SAM" id="MobiDB-lite"/>
    </source>
</evidence>